<sequence>MSNPIYNELDVNSFKKILQLVDNQDHNDTAAILIKCGAEWCGPCQRIKPYCHNKFKNFSSKVICFDIDIDKEENMELYLAYKQKKMVRSVPIIFAYVSKPTRDSNHWWAPDFSVNSAQQHDLEAFFEKVNTLTK</sequence>
<evidence type="ECO:0000313" key="2">
    <source>
        <dbReference type="EMBL" id="ALH22952.1"/>
    </source>
</evidence>
<evidence type="ECO:0000259" key="1">
    <source>
        <dbReference type="Pfam" id="PF00085"/>
    </source>
</evidence>
<protein>
    <submittedName>
        <fullName evidence="2">Thioredoxin family protein</fullName>
    </submittedName>
</protein>
<dbReference type="InterPro" id="IPR036249">
    <property type="entry name" value="Thioredoxin-like_sf"/>
</dbReference>
<keyword evidence="3" id="KW-1185">Reference proteome</keyword>
<organism evidence="2 3">
    <name type="scientific">Chrysochromulina ericina virus CeV-01B</name>
    <dbReference type="NCBI Taxonomy" id="3070830"/>
    <lineage>
        <taxon>Viruses</taxon>
        <taxon>Varidnaviria</taxon>
        <taxon>Bamfordvirae</taxon>
        <taxon>Nucleocytoviricota</taxon>
        <taxon>Megaviricetes</taxon>
        <taxon>Imitervirales</taxon>
        <taxon>Mesomimiviridae</taxon>
        <taxon>Tethysvirus</taxon>
        <taxon>Tethysvirus raunefjordenense</taxon>
    </lineage>
</organism>
<reference evidence="2 3" key="1">
    <citation type="journal article" date="2015" name="Genome Announc.">
        <title>The 474-Kilobase-Pair Complete Genome Sequence of CeV-01B, a Virus Infecting Haptolina (Chrysochromulina) ericina (Prymnesiophyceae).</title>
        <authorList>
            <person name="Gallot-Lavallee L."/>
            <person name="Pagarete A."/>
            <person name="Legendre M."/>
            <person name="Santini S."/>
            <person name="Sandaa R.A."/>
            <person name="Himmelbauer H."/>
            <person name="Ogata H."/>
            <person name="Bratbak G."/>
            <person name="Claverie J.M."/>
        </authorList>
    </citation>
    <scope>NUCLEOTIDE SEQUENCE [LARGE SCALE GENOMIC DNA]</scope>
    <source>
        <strain evidence="2">CeV-01B</strain>
    </source>
</reference>
<dbReference type="CDD" id="cd02947">
    <property type="entry name" value="TRX_family"/>
    <property type="match status" value="1"/>
</dbReference>
<dbReference type="OrthoDB" id="21274at10239"/>
<accession>A0A0N9QIT5</accession>
<dbReference type="InterPro" id="IPR013766">
    <property type="entry name" value="Thioredoxin_domain"/>
</dbReference>
<name>A0A0N9QIT5_9VIRU</name>
<dbReference type="EMBL" id="KT820662">
    <property type="protein sequence ID" value="ALH22952.1"/>
    <property type="molecule type" value="Genomic_DNA"/>
</dbReference>
<dbReference type="Proteomes" id="UP000203826">
    <property type="component" value="Segment"/>
</dbReference>
<proteinExistence type="predicted"/>
<feature type="domain" description="Thioredoxin" evidence="1">
    <location>
        <begin position="28"/>
        <end position="76"/>
    </location>
</feature>
<dbReference type="KEGG" id="vg:26048913"/>
<dbReference type="Pfam" id="PF00085">
    <property type="entry name" value="Thioredoxin"/>
    <property type="match status" value="1"/>
</dbReference>
<dbReference type="Gene3D" id="3.40.30.10">
    <property type="entry name" value="Glutaredoxin"/>
    <property type="match status" value="1"/>
</dbReference>
<gene>
    <name evidence="2" type="ORF">ceV_046</name>
</gene>
<dbReference type="SUPFAM" id="SSF52833">
    <property type="entry name" value="Thioredoxin-like"/>
    <property type="match status" value="1"/>
</dbReference>
<evidence type="ECO:0000313" key="3">
    <source>
        <dbReference type="Proteomes" id="UP000203826"/>
    </source>
</evidence>